<reference evidence="1 2" key="1">
    <citation type="submission" date="2019-08" db="EMBL/GenBank/DDBJ databases">
        <title>Whole genome of Aphis craccivora.</title>
        <authorList>
            <person name="Voronova N.V."/>
            <person name="Shulinski R.S."/>
            <person name="Bandarenka Y.V."/>
            <person name="Zhorov D.G."/>
            <person name="Warner D."/>
        </authorList>
    </citation>
    <scope>NUCLEOTIDE SEQUENCE [LARGE SCALE GENOMIC DNA]</scope>
    <source>
        <strain evidence="1">180601</strain>
        <tissue evidence="1">Whole Body</tissue>
    </source>
</reference>
<proteinExistence type="predicted"/>
<gene>
    <name evidence="1" type="ORF">FWK35_00011536</name>
</gene>
<evidence type="ECO:0000313" key="1">
    <source>
        <dbReference type="EMBL" id="KAF0758982.1"/>
    </source>
</evidence>
<keyword evidence="2" id="KW-1185">Reference proteome</keyword>
<evidence type="ECO:0000313" key="2">
    <source>
        <dbReference type="Proteomes" id="UP000478052"/>
    </source>
</evidence>
<sequence>MYSYNLLITISITNEKLCIKFSSILTRSKKFYRHFKKKNFQKN</sequence>
<comment type="caution">
    <text evidence="1">The sequence shown here is derived from an EMBL/GenBank/DDBJ whole genome shotgun (WGS) entry which is preliminary data.</text>
</comment>
<name>A0A6G0YNG9_APHCR</name>
<dbReference type="AlphaFoldDB" id="A0A6G0YNG9"/>
<dbReference type="EMBL" id="VUJU01003143">
    <property type="protein sequence ID" value="KAF0758982.1"/>
    <property type="molecule type" value="Genomic_DNA"/>
</dbReference>
<dbReference type="Proteomes" id="UP000478052">
    <property type="component" value="Unassembled WGS sequence"/>
</dbReference>
<organism evidence="1 2">
    <name type="scientific">Aphis craccivora</name>
    <name type="common">Cowpea aphid</name>
    <dbReference type="NCBI Taxonomy" id="307492"/>
    <lineage>
        <taxon>Eukaryota</taxon>
        <taxon>Metazoa</taxon>
        <taxon>Ecdysozoa</taxon>
        <taxon>Arthropoda</taxon>
        <taxon>Hexapoda</taxon>
        <taxon>Insecta</taxon>
        <taxon>Pterygota</taxon>
        <taxon>Neoptera</taxon>
        <taxon>Paraneoptera</taxon>
        <taxon>Hemiptera</taxon>
        <taxon>Sternorrhyncha</taxon>
        <taxon>Aphidomorpha</taxon>
        <taxon>Aphidoidea</taxon>
        <taxon>Aphididae</taxon>
        <taxon>Aphidini</taxon>
        <taxon>Aphis</taxon>
        <taxon>Aphis</taxon>
    </lineage>
</organism>
<protein>
    <submittedName>
        <fullName evidence="1">Uncharacterized protein</fullName>
    </submittedName>
</protein>
<accession>A0A6G0YNG9</accession>